<feature type="compositionally biased region" description="Polar residues" evidence="5">
    <location>
        <begin position="1728"/>
        <end position="1750"/>
    </location>
</feature>
<evidence type="ECO:0000256" key="1">
    <source>
        <dbReference type="ARBA" id="ARBA00022737"/>
    </source>
</evidence>
<dbReference type="InterPro" id="IPR002110">
    <property type="entry name" value="Ankyrin_rpt"/>
</dbReference>
<keyword evidence="4" id="KW-0175">Coiled coil</keyword>
<feature type="region of interest" description="Disordered" evidence="5">
    <location>
        <begin position="1305"/>
        <end position="1372"/>
    </location>
</feature>
<dbReference type="InterPro" id="IPR003613">
    <property type="entry name" value="Ubox_domain"/>
</dbReference>
<feature type="repeat" description="ANK" evidence="3">
    <location>
        <begin position="1843"/>
        <end position="1875"/>
    </location>
</feature>
<dbReference type="PANTHER" id="PTHR24198">
    <property type="entry name" value="ANKYRIN REPEAT AND PROTEIN KINASE DOMAIN-CONTAINING PROTEIN"/>
    <property type="match status" value="1"/>
</dbReference>
<gene>
    <name evidence="7" type="ORF">Vafri_21339</name>
</gene>
<feature type="compositionally biased region" description="Basic and acidic residues" evidence="5">
    <location>
        <begin position="1177"/>
        <end position="1186"/>
    </location>
</feature>
<feature type="region of interest" description="Disordered" evidence="5">
    <location>
        <begin position="1907"/>
        <end position="1934"/>
    </location>
</feature>
<dbReference type="GO" id="GO:0004842">
    <property type="term" value="F:ubiquitin-protein transferase activity"/>
    <property type="evidence" value="ECO:0007669"/>
    <property type="project" value="InterPro"/>
</dbReference>
<dbReference type="Gene3D" id="1.25.40.20">
    <property type="entry name" value="Ankyrin repeat-containing domain"/>
    <property type="match status" value="10"/>
</dbReference>
<evidence type="ECO:0000259" key="6">
    <source>
        <dbReference type="PROSITE" id="PS51698"/>
    </source>
</evidence>
<dbReference type="InterPro" id="IPR013083">
    <property type="entry name" value="Znf_RING/FYVE/PHD"/>
</dbReference>
<feature type="compositionally biased region" description="Pro residues" evidence="5">
    <location>
        <begin position="4133"/>
        <end position="4143"/>
    </location>
</feature>
<dbReference type="Pfam" id="PF00023">
    <property type="entry name" value="Ank"/>
    <property type="match status" value="4"/>
</dbReference>
<dbReference type="GO" id="GO:0016567">
    <property type="term" value="P:protein ubiquitination"/>
    <property type="evidence" value="ECO:0007669"/>
    <property type="project" value="UniProtKB-UniPathway"/>
</dbReference>
<feature type="region of interest" description="Disordered" evidence="5">
    <location>
        <begin position="4110"/>
        <end position="4145"/>
    </location>
</feature>
<dbReference type="CDD" id="cd16655">
    <property type="entry name" value="RING-Ubox_WDSUB1-like"/>
    <property type="match status" value="1"/>
</dbReference>
<feature type="repeat" description="ANK" evidence="3">
    <location>
        <begin position="2932"/>
        <end position="2964"/>
    </location>
</feature>
<feature type="region of interest" description="Disordered" evidence="5">
    <location>
        <begin position="1386"/>
        <end position="1447"/>
    </location>
</feature>
<feature type="compositionally biased region" description="Low complexity" evidence="5">
    <location>
        <begin position="3538"/>
        <end position="3570"/>
    </location>
</feature>
<feature type="region of interest" description="Disordered" evidence="5">
    <location>
        <begin position="3432"/>
        <end position="3466"/>
    </location>
</feature>
<feature type="region of interest" description="Disordered" evidence="5">
    <location>
        <begin position="133"/>
        <end position="160"/>
    </location>
</feature>
<feature type="repeat" description="ANK" evidence="3">
    <location>
        <begin position="2767"/>
        <end position="2799"/>
    </location>
</feature>
<feature type="region of interest" description="Disordered" evidence="5">
    <location>
        <begin position="4237"/>
        <end position="4261"/>
    </location>
</feature>
<feature type="repeat" description="ANK" evidence="3">
    <location>
        <begin position="1511"/>
        <end position="1533"/>
    </location>
</feature>
<feature type="compositionally biased region" description="Pro residues" evidence="5">
    <location>
        <begin position="144"/>
        <end position="153"/>
    </location>
</feature>
<evidence type="ECO:0000256" key="3">
    <source>
        <dbReference type="PROSITE-ProRule" id="PRU00023"/>
    </source>
</evidence>
<feature type="region of interest" description="Disordered" evidence="5">
    <location>
        <begin position="3514"/>
        <end position="3596"/>
    </location>
</feature>
<feature type="compositionally biased region" description="Low complexity" evidence="5">
    <location>
        <begin position="3298"/>
        <end position="3312"/>
    </location>
</feature>
<feature type="region of interest" description="Disordered" evidence="5">
    <location>
        <begin position="3655"/>
        <end position="3727"/>
    </location>
</feature>
<feature type="repeat" description="ANK" evidence="3">
    <location>
        <begin position="2593"/>
        <end position="2619"/>
    </location>
</feature>
<feature type="compositionally biased region" description="Low complexity" evidence="5">
    <location>
        <begin position="853"/>
        <end position="868"/>
    </location>
</feature>
<feature type="region of interest" description="Disordered" evidence="5">
    <location>
        <begin position="172"/>
        <end position="193"/>
    </location>
</feature>
<feature type="region of interest" description="Disordered" evidence="5">
    <location>
        <begin position="214"/>
        <end position="236"/>
    </location>
</feature>
<feature type="repeat" description="ANK" evidence="3">
    <location>
        <begin position="2800"/>
        <end position="2832"/>
    </location>
</feature>
<feature type="repeat" description="ANK" evidence="3">
    <location>
        <begin position="2833"/>
        <end position="2857"/>
    </location>
</feature>
<feature type="region of interest" description="Disordered" evidence="5">
    <location>
        <begin position="2374"/>
        <end position="2393"/>
    </location>
</feature>
<feature type="coiled-coil region" evidence="4">
    <location>
        <begin position="3144"/>
        <end position="3175"/>
    </location>
</feature>
<feature type="repeat" description="ANK" evidence="3">
    <location>
        <begin position="2072"/>
        <end position="2104"/>
    </location>
</feature>
<feature type="repeat" description="ANK" evidence="3">
    <location>
        <begin position="1611"/>
        <end position="1643"/>
    </location>
</feature>
<feature type="compositionally biased region" description="Acidic residues" evidence="5">
    <location>
        <begin position="1433"/>
        <end position="1447"/>
    </location>
</feature>
<dbReference type="SMART" id="SM00248">
    <property type="entry name" value="ANK"/>
    <property type="match status" value="32"/>
</dbReference>
<dbReference type="Pfam" id="PF12796">
    <property type="entry name" value="Ank_2"/>
    <property type="match status" value="9"/>
</dbReference>
<feature type="repeat" description="ANK" evidence="3">
    <location>
        <begin position="739"/>
        <end position="771"/>
    </location>
</feature>
<feature type="compositionally biased region" description="Gly residues" evidence="5">
    <location>
        <begin position="1715"/>
        <end position="1726"/>
    </location>
</feature>
<feature type="repeat" description="ANK" evidence="3">
    <location>
        <begin position="1997"/>
        <end position="2019"/>
    </location>
</feature>
<keyword evidence="1" id="KW-0677">Repeat</keyword>
<feature type="region of interest" description="Disordered" evidence="5">
    <location>
        <begin position="1"/>
        <end position="81"/>
    </location>
</feature>
<keyword evidence="8" id="KW-1185">Reference proteome</keyword>
<feature type="compositionally biased region" description="Polar residues" evidence="5">
    <location>
        <begin position="3690"/>
        <end position="3701"/>
    </location>
</feature>
<feature type="region of interest" description="Disordered" evidence="5">
    <location>
        <begin position="340"/>
        <end position="371"/>
    </location>
</feature>
<dbReference type="Proteomes" id="UP000747399">
    <property type="component" value="Unassembled WGS sequence"/>
</dbReference>
<feature type="repeat" description="ANK" evidence="3">
    <location>
        <begin position="2140"/>
        <end position="2172"/>
    </location>
</feature>
<name>A0A8J4BSX7_9CHLO</name>
<feature type="compositionally biased region" description="Low complexity" evidence="5">
    <location>
        <begin position="172"/>
        <end position="190"/>
    </location>
</feature>
<feature type="repeat" description="ANK" evidence="3">
    <location>
        <begin position="1876"/>
        <end position="1908"/>
    </location>
</feature>
<feature type="repeat" description="ANK" evidence="3">
    <location>
        <begin position="2899"/>
        <end position="2931"/>
    </location>
</feature>
<sequence>MKRSLNSASLDASSDGAESVPFRPSPSELGGETQGPRISPVARSARLQHLPDDPAQASDVPPSLRQSSSGRSRRRRHRRADPWESYVRDNWIPTLEHTFGPDWRRHCPGEVAALIWWAIASRMGSTAAATAAAVPDLQHSGSPPTQPMGPPGPATGDAPRVLRQGHLSAAAAASLSSSPSLAPPGSSRGSGMQGVALPLHALLFPLSADSLLTPRRSAGGKPETAEGSAAAATGNSVPQEDAAAVVAVRQQHGQCGAALAQRSNASAVPALGPANNDIGPEDGASDHGNSVAPCTPVTVFAAMVAGPTASDGKWASSQQSGISGATAVVKAAHVIQRQAVAGNEGGSGGSSESDGVIGHRRDAASGSGDGDASVYSGEVFGASAPEISSGSRHGVLRAHTTTASTNLPAGISTGGLLVAGPAGWDAKEEADLLFMLQQGLEARLAVKQQQQQGSDTSECVAQTSSTTAGGSVFDGGSSITGASGRTLPVLDLSRPYLSRADGGNGADVGSGGMKVQGRSLGPQVSSAASSSIGTSAGRQSLNVAAGSTEHPDVQVASTADETTLKAAAGGDRSTAYAGGAVRVDGGNGPLRTLLNAVSSAIAAATSGGGAGTAGVGVAGGELPSRGTALLSPGSAWPARILLPPESSLPLAAVTATSKTYNMQLPDGTVVPVQLVPLHVSMGSGGATETPGVGDSDAATAAAAAAALAADDLSSLLAASAAAVGGCRPLSELLNRSDPQGRLPLHAAAATGRVEMVERLLALGCDAGRRLEQDFIHGGRGDASSTRLDCDYDCASSASSSYTYGADEDDSTALDDANVAEVAMPGPRRRPMAGVGIEGAVAYSSDGRTLGRQDGPAADNGGAGASAAAGSGGGDVDDGASGGSFTDSDDMAFGADDGSPSSMSVAQAARLGLHIALDTCGDRLTPDQLHFLAGKFAEQQLWKSTASALMPSIAPSYNVKASPTQAAATSSAGASMRDVGMPTVHLPTGGCYSGNGSGYEAGLGSVSGMRKSNCSEPAHMDPVNAGYSYGGTDTPRQRPPIPQQEATAPLWQHRLPGHDPAVDLPFPSPQKENAPGLFCRPSSVIPNPALEVALTNVAPAAVGVASVMTPRGGGLEGMVEQQQQQQQQQGGESLRAAAGVDAPGLEASASSAALLLPQQQQSTQIHGATGERRKRHGQSPERLHDDEQQVGAGDDDEGGMNCACSCNTDDVRAPAGIPSTRGDGSSNTFVEPTGCHNGAGSGWGTAVPVAGGAGVDTGSTISTQAAAAMRAAAGVVAQRRRPRRLTASAARTVGQQQQQLYQIYDDPRTRVPVVGSSGRNKRQADGDAVDVGLADGEGDGGHETGHDASIGGGSVGGDGATSGDGAYPQDGVASGRALAPSAVVSAGSGGGGGGGGGTWVASPLGVRTSDRRSASGVVVPSAPPSSGPKRAEYIDDEGGVDADEDNDGGCEYDSNPDIDLGADVDDADLQGFGVALLDGLGSLPLSLPLGLSGRRFRRGRVPAPFAARPSYVGASPLHLAAAHGHLAVCEVLLRAPGCDLAARTAQGRTALHLAARNGHETIVALLLRSAATAAAATNAAAAVSAVGAPLGSGGVAAQSHMLAEVVDATDIGGHTALHHAAALGHWRVVEELWPRGASIDAADGRGRTPLHYAAMAGHVETAGRLIIAGAGVHRLDCDGYTPAHLAAMRGHAEVLEKLLLAGYELDLLGGPAAPQLGGGGPGRGTGGTETLSHVSSPRQHLTQSASLQDYQPQIQHIAGPETTRDVPTRPALRPLQHQSTPVPEAVLAGRHQPQLAPTIGFRPTIGGGGAGGHTALHLAASGGHCAAIAVLLQHGGGAERRDWRGCTPLHRAAEGGHRGAFELLLMHGADPRVTDSSGASILHSAARGGNLAVVQRLLDLDLDREADADTGGRSGGGQRPDDKVGLSQGSAQTCGPIGAIVDTKEEQRLGKQAQSQSEEADTAAAAPVPTREQGLNALGGTGGGGSGWGINPAAPALDGRLPLHWAAAAGQGQVVAKLLQLESCAGGDPLRQDHGGATAWHLAAAAGQEASIRVFLAPPPGVAPVRVDARDGDGCTALHRAAAAGAGGVVAVLLEAGADPAAADDGGRTPLHYAAEAGLVEVMRLLLEHVATEDVDRRDAFGWSALHHAAEQGNAAMLQLMLQRGACPHSATANGWTPAHLAARGHHVELLADLLVAGADPRVSDADGCTPLHFAALRGDKELFERLLAAAAAAPTVATSEAASASSSPSAGVAFPQSLALRDVRGYTLLHYAVEGGNLNIIKQLLAAGLSEAVEEEATVETGPVVSEATPGGTATGTAATAFSLGVILPSSVLQAPLSPTAMASCTLVFPAQQQGPQHSQDRCNRDSIAAPEEQLRDGSVAGASEAATQPDGVKARTWTDIRPPCDISPHLRAPVNALHLAAKLCMVDVVQVLLVAGYSATSRTAAKDQTPLHFAAMGPMSTPIEAHAAADAASAAVSREAAAVDAAGRLIGSRKRPKPLPATHAPAPQPPYLQLKQQRRDVVSSGGGDADSASSCHAEQMVVVDALMAAGADPLANDASGCTALSYAAGSGNHALVSRLLALGCDPLRADRRGLTPLHWGAAGGNAEVVGALLAAGGNGGNGVTSTERLASLDCLGRTPLHWAAEAGSLGCVAVLTGAMLAAVIAGSSAGTATSGAAATLVADLLHAPDAGGCSAAQLAAAGGHVDVVARLLEAGAGRTVAAADADAVAGLSALHLAAQAGLEQVVAQLLCLAPSGSVDVNSRDAEGFTPLHAAATRGSAAIVARLLRAGADSNIASSEGLLPLHAAAAGGHLDVVELLLDAGSLVSYKSSSGATPLHQAASNGHAVVCEVLLDAGCPVMGRLASGASALYCAASAGWEDVVELLLRSGAEVDAATSSGCTALHGAASNGHAKVISLLLVDGADSDLQSSNGHTPLHNAAGAGHAAAVEALLAGGADVDAQNSNGNTPLHTAASKGYLDVVSQLLTGGADLHIRNSKGWCAVHSAASNGFFEVVLKLVQAGASWRRQGEADVVRLLTRKTTYKTSYVEGRLRLAERERHRINQQQQAGGARQGTGAGMMMLTGGPAAGSAAGSAGPAAAIPGTGETAGTMASGAVGASGRHKGAVPTAASFEDLAAAADANMAALLEEEAAAAAAAAERKAKQKKKKANKAANKSASANAASGVGVEAAANAGGATSPTSCGVDMTAKQEEEAAATGAKAKGPNVSKVCAGSSIRTATASQDNSGNTVAATRPATSIASPGSGTAADANNHKGAGVAAGSGGVATAATGAATGRVAAAASSTSPKKSTVSAGTGPGSGHRSAKIPTTVNAIAAAVGSSSGRITTNSLSVSSPLVSPLKGGTGAILQSSTDSPPAANGPTISPAHSSGSAAGTGSKAKGQGAMAGVVCSGGGGDGGGSAGAASRGVGVKSAVGNVDGPTSGLETSQVQAAAAGPVETKQKGASASAMTAMKTQLGGKRGASANATIAITSPSTAAVAGGGRISVAQAPAGVDVTTGAKQAGPTGPVSPRQQRTANREAAGVAAVPSVTTTTSGATSASEYQSGGPKAVKAGPGGKGAIAPGGQSPPWQLSSAAAAAASPSQVRAPVRNGATAATSFNKGAAAGSSPPSAAHPAGTTAQTSYLNAKPVTLAQVVAGTGKHGGSSSSGVGGGGSGNGINGSFSSRKPIANRLPSSSFAAQSAPTDDIGTSAVTAGGDDSSGGTAGSRPSAAVAPVLDAASEQVMAGVPAVAAGNTIAHSTITPVSTIVSAGADLTVAQPPLEQPPVAPAPTIQQQQLHSPFVGTTASGVGLGSGFSMGLGAATSAVQMAQVLGPLVSQPATASPQLSQHSTLAHLVPMTRDNLSAQSHTRHQPQPQPQPQPHAHAQALAHLQQQPNGAAAFQGFARPAPLPQTAPGYSPIAESLRLLEPGSDRSAYPQPPPGTSAPQNFGPGPRQGTGLGLGAGGIFGGPVYTHAAVNGAQYGHAVGPMPPLGGSENAAGLPAMTLGAIRAGNMASHPYQPAGTAATGSSTGGAAGLPSSATAASAAAARQLLPSRPAASQPVSPIRTYGVVNEHGTGAGSGPAPFIVRQGVPVLPQGLLHNDWAFVATGASGGGGRTSTAESLNPSLSGSLLHPPMPPPSPPSSQTPIFDTSPGAHLLPGTLLQNYPTAVASSPPPPPGMTRPAPSPPPHALHLAHGVKPGSGPAMQLGGLSGFGAGGPTWTAVRAINARDASGGAGGGNALLSTSAPTHQRNTGMPNPAPTVGVSAGPAAGSISTVGVAGTDLTWSRYPPPWSSGAVTAASSAAAAAFVALDPTGGASSNPVSGSNVGAAFFRTGSSTALHGTTGIGISGDAGQPGNSPVRSGSVSALRSSVGLAPTATSAATASSLLAGSGSIWSIKPSEAAGGLGNSGLVSSAFSPLSVLNNRPLTARDSSPLNLTPPAAHTPSTAGSVNGGLASDNSSMEPMKASSRGSSSGDGSGHGGGVTTFSPKDFASATAVGGGCGGGVSAAAASSTTATTSGSSYSFRCPLTRKVMTDPVVAADGFTYEREAILAWLQTNAVSPLTGEKLCSRDVVPNWTMRAAIQLLARQ</sequence>
<evidence type="ECO:0000256" key="4">
    <source>
        <dbReference type="SAM" id="Coils"/>
    </source>
</evidence>
<feature type="compositionally biased region" description="Gly residues" evidence="5">
    <location>
        <begin position="1386"/>
        <end position="1397"/>
    </location>
</feature>
<feature type="region of interest" description="Disordered" evidence="5">
    <location>
        <begin position="3298"/>
        <end position="3325"/>
    </location>
</feature>
<feature type="region of interest" description="Disordered" evidence="5">
    <location>
        <begin position="1112"/>
        <end position="1136"/>
    </location>
</feature>
<keyword evidence="2 3" id="KW-0040">ANK repeat</keyword>
<feature type="compositionally biased region" description="Gly residues" evidence="5">
    <location>
        <begin position="3666"/>
        <end position="3676"/>
    </location>
</feature>
<feature type="repeat" description="ANK" evidence="3">
    <location>
        <begin position="1644"/>
        <end position="1676"/>
    </location>
</feature>
<dbReference type="EMBL" id="BNCO01000108">
    <property type="protein sequence ID" value="GIL68009.1"/>
    <property type="molecule type" value="Genomic_DNA"/>
</dbReference>
<feature type="compositionally biased region" description="Low complexity" evidence="5">
    <location>
        <begin position="225"/>
        <end position="236"/>
    </location>
</feature>
<feature type="compositionally biased region" description="Low complexity" evidence="5">
    <location>
        <begin position="4116"/>
        <end position="4132"/>
    </location>
</feature>
<evidence type="ECO:0000256" key="5">
    <source>
        <dbReference type="SAM" id="MobiDB-lite"/>
    </source>
</evidence>
<feature type="region of interest" description="Disordered" evidence="5">
    <location>
        <begin position="4430"/>
        <end position="4486"/>
    </location>
</feature>
<feature type="compositionally biased region" description="Gly residues" evidence="5">
    <location>
        <begin position="1349"/>
        <end position="1361"/>
    </location>
</feature>
<reference evidence="7" key="1">
    <citation type="journal article" date="2021" name="Proc. Natl. Acad. Sci. U.S.A.">
        <title>Three genomes in the algal genus Volvox reveal the fate of a haploid sex-determining region after a transition to homothallism.</title>
        <authorList>
            <person name="Yamamoto K."/>
            <person name="Hamaji T."/>
            <person name="Kawai-Toyooka H."/>
            <person name="Matsuzaki R."/>
            <person name="Takahashi F."/>
            <person name="Nishimura Y."/>
            <person name="Kawachi M."/>
            <person name="Noguchi H."/>
            <person name="Minakuchi Y."/>
            <person name="Umen J.G."/>
            <person name="Toyoda A."/>
            <person name="Nozaki H."/>
        </authorList>
    </citation>
    <scope>NUCLEOTIDE SEQUENCE</scope>
    <source>
        <strain evidence="7">NIES-3780</strain>
    </source>
</reference>
<dbReference type="PROSITE" id="PS50297">
    <property type="entry name" value="ANK_REP_REGION"/>
    <property type="match status" value="24"/>
</dbReference>
<feature type="repeat" description="ANK" evidence="3">
    <location>
        <begin position="1677"/>
        <end position="1709"/>
    </location>
</feature>
<feature type="repeat" description="ANK" evidence="3">
    <location>
        <begin position="2866"/>
        <end position="2898"/>
    </location>
</feature>
<feature type="region of interest" description="Disordered" evidence="5">
    <location>
        <begin position="3861"/>
        <end position="3886"/>
    </location>
</feature>
<proteinExistence type="predicted"/>
<dbReference type="PROSITE" id="PS50088">
    <property type="entry name" value="ANK_REPEAT"/>
    <property type="match status" value="25"/>
</dbReference>
<feature type="compositionally biased region" description="Low complexity" evidence="5">
    <location>
        <begin position="519"/>
        <end position="533"/>
    </location>
</feature>
<feature type="compositionally biased region" description="Low complexity" evidence="5">
    <location>
        <begin position="3382"/>
        <end position="3398"/>
    </location>
</feature>
<feature type="compositionally biased region" description="Gly residues" evidence="5">
    <location>
        <begin position="502"/>
        <end position="514"/>
    </location>
</feature>
<evidence type="ECO:0000313" key="8">
    <source>
        <dbReference type="Proteomes" id="UP000747399"/>
    </source>
</evidence>
<evidence type="ECO:0000313" key="7">
    <source>
        <dbReference type="EMBL" id="GIL68009.1"/>
    </source>
</evidence>
<feature type="repeat" description="ANK" evidence="3">
    <location>
        <begin position="2105"/>
        <end position="2137"/>
    </location>
</feature>
<dbReference type="SUPFAM" id="SSF48403">
    <property type="entry name" value="Ankyrin repeat"/>
    <property type="match status" value="5"/>
</dbReference>
<dbReference type="SUPFAM" id="SSF57850">
    <property type="entry name" value="RING/U-box"/>
    <property type="match status" value="1"/>
</dbReference>
<feature type="region of interest" description="Disordered" evidence="5">
    <location>
        <begin position="1946"/>
        <end position="1982"/>
    </location>
</feature>
<feature type="repeat" description="ANK" evidence="3">
    <location>
        <begin position="2560"/>
        <end position="2592"/>
    </location>
</feature>
<dbReference type="PROSITE" id="PS51698">
    <property type="entry name" value="U_BOX"/>
    <property type="match status" value="1"/>
</dbReference>
<dbReference type="Pfam" id="PF04564">
    <property type="entry name" value="U-box"/>
    <property type="match status" value="1"/>
</dbReference>
<dbReference type="InterPro" id="IPR036770">
    <property type="entry name" value="Ankyrin_rpt-contain_sf"/>
</dbReference>
<feature type="region of interest" description="Disordered" evidence="5">
    <location>
        <begin position="3928"/>
        <end position="3959"/>
    </location>
</feature>
<organism evidence="7 8">
    <name type="scientific">Volvox africanus</name>
    <dbReference type="NCBI Taxonomy" id="51714"/>
    <lineage>
        <taxon>Eukaryota</taxon>
        <taxon>Viridiplantae</taxon>
        <taxon>Chlorophyta</taxon>
        <taxon>core chlorophytes</taxon>
        <taxon>Chlorophyceae</taxon>
        <taxon>CS clade</taxon>
        <taxon>Chlamydomonadales</taxon>
        <taxon>Volvocaceae</taxon>
        <taxon>Volvox</taxon>
    </lineage>
</organism>
<feature type="compositionally biased region" description="Gly residues" evidence="5">
    <location>
        <begin position="4474"/>
        <end position="4484"/>
    </location>
</feature>
<feature type="domain" description="U-box" evidence="6">
    <location>
        <begin position="4520"/>
        <end position="4589"/>
    </location>
</feature>
<feature type="region of interest" description="Disordered" evidence="5">
    <location>
        <begin position="845"/>
        <end position="900"/>
    </location>
</feature>
<dbReference type="PANTHER" id="PTHR24198:SF165">
    <property type="entry name" value="ANKYRIN REPEAT-CONTAINING PROTEIN-RELATED"/>
    <property type="match status" value="1"/>
</dbReference>
<feature type="repeat" description="ANK" evidence="3">
    <location>
        <begin position="1545"/>
        <end position="1577"/>
    </location>
</feature>
<dbReference type="PRINTS" id="PR01415">
    <property type="entry name" value="ANKYRIN"/>
</dbReference>
<dbReference type="UniPathway" id="UPA00143"/>
<protein>
    <recommendedName>
        <fullName evidence="6">U-box domain-containing protein</fullName>
    </recommendedName>
</protein>
<feature type="region of interest" description="Disordered" evidence="5">
    <location>
        <begin position="1713"/>
        <end position="1750"/>
    </location>
</feature>
<feature type="compositionally biased region" description="Low complexity" evidence="5">
    <location>
        <begin position="1"/>
        <end position="15"/>
    </location>
</feature>
<feature type="repeat" description="ANK" evidence="3">
    <location>
        <begin position="2264"/>
        <end position="2296"/>
    </location>
</feature>
<feature type="region of interest" description="Disordered" evidence="5">
    <location>
        <begin position="501"/>
        <end position="533"/>
    </location>
</feature>
<feature type="repeat" description="ANK" evidence="3">
    <location>
        <begin position="2206"/>
        <end position="2231"/>
    </location>
</feature>
<feature type="region of interest" description="Disordered" evidence="5">
    <location>
        <begin position="1158"/>
        <end position="1195"/>
    </location>
</feature>
<dbReference type="Gene3D" id="3.30.40.10">
    <property type="entry name" value="Zinc/RING finger domain, C3HC4 (zinc finger)"/>
    <property type="match status" value="1"/>
</dbReference>
<comment type="caution">
    <text evidence="7">The sequence shown here is derived from an EMBL/GenBank/DDBJ whole genome shotgun (WGS) entry which is preliminary data.</text>
</comment>
<feature type="region of interest" description="Disordered" evidence="5">
    <location>
        <begin position="3361"/>
        <end position="3398"/>
    </location>
</feature>
<feature type="repeat" description="ANK" evidence="3">
    <location>
        <begin position="2965"/>
        <end position="2997"/>
    </location>
</feature>
<evidence type="ECO:0000256" key="2">
    <source>
        <dbReference type="ARBA" id="ARBA00023043"/>
    </source>
</evidence>
<feature type="repeat" description="ANK" evidence="3">
    <location>
        <begin position="2173"/>
        <end position="2205"/>
    </location>
</feature>
<feature type="region of interest" description="Disordered" evidence="5">
    <location>
        <begin position="2490"/>
        <end position="2534"/>
    </location>
</feature>
<feature type="compositionally biased region" description="Low complexity" evidence="5">
    <location>
        <begin position="3577"/>
        <end position="3596"/>
    </location>
</feature>
<feature type="repeat" description="ANK" evidence="3">
    <location>
        <begin position="1810"/>
        <end position="1842"/>
    </location>
</feature>
<accession>A0A8J4BSX7</accession>
<dbReference type="SMART" id="SM00504">
    <property type="entry name" value="Ubox"/>
    <property type="match status" value="1"/>
</dbReference>